<dbReference type="EMBL" id="MT631684">
    <property type="protein sequence ID" value="QNO57269.1"/>
    <property type="molecule type" value="Genomic_DNA"/>
</dbReference>
<organism evidence="1">
    <name type="scientific">Candidatus Methanophaga sp. ANME-1 ERB7</name>
    <dbReference type="NCBI Taxonomy" id="2759913"/>
    <lineage>
        <taxon>Archaea</taxon>
        <taxon>Methanobacteriati</taxon>
        <taxon>Methanobacteriota</taxon>
        <taxon>Stenosarchaea group</taxon>
        <taxon>Methanomicrobia</taxon>
        <taxon>Candidatus Methanophagales</taxon>
        <taxon>Candidatus Methanophagaceae</taxon>
        <taxon>Candidatus Methanophaga</taxon>
    </lineage>
</organism>
<proteinExistence type="predicted"/>
<sequence>MKTKQFASNFLASLKPLLKMLTQFFASKNLYGKMKIVITKIEKIFKYIGKLNLGDKYGNKSKGKI</sequence>
<reference evidence="1" key="1">
    <citation type="submission" date="2020-06" db="EMBL/GenBank/DDBJ databases">
        <title>Unique genomic features of the anaerobic methanotrophic archaea.</title>
        <authorList>
            <person name="Chadwick G.L."/>
            <person name="Skennerton C.T."/>
            <person name="Laso-Perez R."/>
            <person name="Leu A.O."/>
            <person name="Speth D.R."/>
            <person name="Yu H."/>
            <person name="Morgan-Lang C."/>
            <person name="Hatzenpichler R."/>
            <person name="Goudeau D."/>
            <person name="Malmstrom R."/>
            <person name="Brazelton W.J."/>
            <person name="Woyke T."/>
            <person name="Hallam S.J."/>
            <person name="Tyson G.W."/>
            <person name="Wegener G."/>
            <person name="Boetius A."/>
            <person name="Orphan V."/>
        </authorList>
    </citation>
    <scope>NUCLEOTIDE SEQUENCE</scope>
</reference>
<accession>A0A7G9ZAI5</accession>
<gene>
    <name evidence="1" type="ORF">HCLJFGEB_00013</name>
</gene>
<dbReference type="AlphaFoldDB" id="A0A7G9ZAI5"/>
<evidence type="ECO:0000313" key="1">
    <source>
        <dbReference type="EMBL" id="QNO57269.1"/>
    </source>
</evidence>
<name>A0A7G9ZAI5_9EURY</name>
<protein>
    <submittedName>
        <fullName evidence="1">Uncharacterized protein</fullName>
    </submittedName>
</protein>